<accession>A0A0K3CKD2</accession>
<gene>
    <name evidence="2" type="primary">FGENESH: predicted gene_10.91</name>
    <name evidence="2" type="ORF">BN2166_0052540</name>
</gene>
<feature type="compositionally biased region" description="Acidic residues" evidence="1">
    <location>
        <begin position="54"/>
        <end position="70"/>
    </location>
</feature>
<evidence type="ECO:0000313" key="3">
    <source>
        <dbReference type="Proteomes" id="UP000199069"/>
    </source>
</evidence>
<reference evidence="2 3" key="1">
    <citation type="submission" date="2015-07" db="EMBL/GenBank/DDBJ databases">
        <authorList>
            <person name="Cajimat M.N.B."/>
            <person name="Milazzo M.L."/>
            <person name="Fulhorst C.F."/>
        </authorList>
    </citation>
    <scope>NUCLEOTIDE SEQUENCE [LARGE SCALE GENOMIC DNA]</scope>
    <source>
        <strain evidence="2">Single colony</strain>
    </source>
</reference>
<keyword evidence="3" id="KW-1185">Reference proteome</keyword>
<evidence type="ECO:0000256" key="1">
    <source>
        <dbReference type="SAM" id="MobiDB-lite"/>
    </source>
</evidence>
<dbReference type="OMA" id="RNHANSE"/>
<proteinExistence type="predicted"/>
<dbReference type="EMBL" id="CWKI01000010">
    <property type="protein sequence ID" value="CTR09393.1"/>
    <property type="molecule type" value="Genomic_DNA"/>
</dbReference>
<name>A0A0K3CKD2_RHOTO</name>
<dbReference type="AlphaFoldDB" id="A0A0K3CKD2"/>
<protein>
    <submittedName>
        <fullName evidence="2">Uncharacterized protein</fullName>
    </submittedName>
</protein>
<organism evidence="2 3">
    <name type="scientific">Rhodotorula toruloides</name>
    <name type="common">Yeast</name>
    <name type="synonym">Rhodosporidium toruloides</name>
    <dbReference type="NCBI Taxonomy" id="5286"/>
    <lineage>
        <taxon>Eukaryota</taxon>
        <taxon>Fungi</taxon>
        <taxon>Dikarya</taxon>
        <taxon>Basidiomycota</taxon>
        <taxon>Pucciniomycotina</taxon>
        <taxon>Microbotryomycetes</taxon>
        <taxon>Sporidiobolales</taxon>
        <taxon>Sporidiobolaceae</taxon>
        <taxon>Rhodotorula</taxon>
    </lineage>
</organism>
<dbReference type="STRING" id="5286.A0A0K3CKD2"/>
<feature type="region of interest" description="Disordered" evidence="1">
    <location>
        <begin position="50"/>
        <end position="87"/>
    </location>
</feature>
<sequence length="339" mass="37629">MALARVCTACVRTVRQAATHSQPRPTLPTPRAFSALAPTTPVYAKKAKKAETLPAEDEEFVEDEFEDELDGSVGEEPGEAGKPTKDTKEFKYGDAQRQLRRAFRLKGRELRASPPSTRILENLANNAEPHHFTQVQDAIRKWHERNFLKPNSRLPEVIASRFGRGGAAVKAVDMFANRNIYRMDAPSLNNLYPIFRGLARAQTNAPETPAQAGFDSAASPAEIVNAAFTLQTLTLVYHPEAYKDPLVDAFVLATALKNGEADSPRVKALIQRIVERPERLTVAYTENKLPRKWAPTFADQMRVIAVALVERNHANSEFFAHLAERLMAETSEGKAKAQA</sequence>
<evidence type="ECO:0000313" key="2">
    <source>
        <dbReference type="EMBL" id="CTR09393.1"/>
    </source>
</evidence>
<dbReference type="Proteomes" id="UP000199069">
    <property type="component" value="Unassembled WGS sequence"/>
</dbReference>